<evidence type="ECO:0000256" key="4">
    <source>
        <dbReference type="ARBA" id="ARBA00022777"/>
    </source>
</evidence>
<dbReference type="InterPro" id="IPR008266">
    <property type="entry name" value="Tyr_kinase_AS"/>
</dbReference>
<feature type="region of interest" description="Disordered" evidence="6">
    <location>
        <begin position="471"/>
        <end position="516"/>
    </location>
</feature>
<dbReference type="GO" id="GO:0004674">
    <property type="term" value="F:protein serine/threonine kinase activity"/>
    <property type="evidence" value="ECO:0007669"/>
    <property type="project" value="UniProtKB-KW"/>
</dbReference>
<keyword evidence="4" id="KW-0418">Kinase</keyword>
<evidence type="ECO:0000259" key="7">
    <source>
        <dbReference type="PROSITE" id="PS50011"/>
    </source>
</evidence>
<name>A0A0G4HKM3_9ALVE</name>
<dbReference type="PROSITE" id="PS50011">
    <property type="entry name" value="PROTEIN_KINASE_DOM"/>
    <property type="match status" value="1"/>
</dbReference>
<dbReference type="Gene3D" id="1.10.510.10">
    <property type="entry name" value="Transferase(Phosphotransferase) domain 1"/>
    <property type="match status" value="1"/>
</dbReference>
<reference evidence="8" key="1">
    <citation type="submission" date="2014-11" db="EMBL/GenBank/DDBJ databases">
        <authorList>
            <person name="Otto D Thomas"/>
            <person name="Naeem Raeece"/>
        </authorList>
    </citation>
    <scope>NUCLEOTIDE SEQUENCE</scope>
</reference>
<dbReference type="PANTHER" id="PTHR24055">
    <property type="entry name" value="MITOGEN-ACTIVATED PROTEIN KINASE"/>
    <property type="match status" value="1"/>
</dbReference>
<dbReference type="EMBL" id="CDMZ01002977">
    <property type="protein sequence ID" value="CEM44631.1"/>
    <property type="molecule type" value="Genomic_DNA"/>
</dbReference>
<dbReference type="FunFam" id="1.10.510.10:FF:000624">
    <property type="entry name" value="Mitogen-activated protein kinase"/>
    <property type="match status" value="1"/>
</dbReference>
<dbReference type="Gene3D" id="3.30.200.20">
    <property type="entry name" value="Phosphorylase Kinase, domain 1"/>
    <property type="match status" value="1"/>
</dbReference>
<dbReference type="GO" id="GO:0005524">
    <property type="term" value="F:ATP binding"/>
    <property type="evidence" value="ECO:0007669"/>
    <property type="project" value="UniProtKB-KW"/>
</dbReference>
<feature type="compositionally biased region" description="Basic and acidic residues" evidence="6">
    <location>
        <begin position="498"/>
        <end position="516"/>
    </location>
</feature>
<dbReference type="InterPro" id="IPR011009">
    <property type="entry name" value="Kinase-like_dom_sf"/>
</dbReference>
<keyword evidence="1" id="KW-0723">Serine/threonine-protein kinase</keyword>
<feature type="compositionally biased region" description="Basic and acidic residues" evidence="6">
    <location>
        <begin position="436"/>
        <end position="449"/>
    </location>
</feature>
<protein>
    <recommendedName>
        <fullName evidence="7">Protein kinase domain-containing protein</fullName>
    </recommendedName>
</protein>
<keyword evidence="2" id="KW-0808">Transferase</keyword>
<dbReference type="InterPro" id="IPR000719">
    <property type="entry name" value="Prot_kinase_dom"/>
</dbReference>
<feature type="compositionally biased region" description="Basic and acidic residues" evidence="6">
    <location>
        <begin position="392"/>
        <end position="403"/>
    </location>
</feature>
<dbReference type="PROSITE" id="PS00109">
    <property type="entry name" value="PROTEIN_KINASE_TYR"/>
    <property type="match status" value="1"/>
</dbReference>
<evidence type="ECO:0000256" key="5">
    <source>
        <dbReference type="ARBA" id="ARBA00022840"/>
    </source>
</evidence>
<evidence type="ECO:0000256" key="1">
    <source>
        <dbReference type="ARBA" id="ARBA00022527"/>
    </source>
</evidence>
<dbReference type="PhylomeDB" id="A0A0G4HKM3"/>
<organism evidence="8">
    <name type="scientific">Chromera velia CCMP2878</name>
    <dbReference type="NCBI Taxonomy" id="1169474"/>
    <lineage>
        <taxon>Eukaryota</taxon>
        <taxon>Sar</taxon>
        <taxon>Alveolata</taxon>
        <taxon>Colpodellida</taxon>
        <taxon>Chromeraceae</taxon>
        <taxon>Chromera</taxon>
    </lineage>
</organism>
<evidence type="ECO:0000313" key="8">
    <source>
        <dbReference type="EMBL" id="CEM44631.1"/>
    </source>
</evidence>
<dbReference type="SUPFAM" id="SSF56112">
    <property type="entry name" value="Protein kinase-like (PK-like)"/>
    <property type="match status" value="1"/>
</dbReference>
<gene>
    <name evidence="8" type="ORF">Cvel_28489</name>
</gene>
<evidence type="ECO:0000256" key="3">
    <source>
        <dbReference type="ARBA" id="ARBA00022741"/>
    </source>
</evidence>
<dbReference type="Pfam" id="PF00069">
    <property type="entry name" value="Pkinase"/>
    <property type="match status" value="1"/>
</dbReference>
<sequence length="516" mass="56872">MRERLGETSPEVSLLILQLEKRDLGQERGPGEKKVEVDLETAWGLPYSVTRRYKPLGHAGYGAYGTIRTIVAQDLNTGQPVAVKQIPDVLRSDNFAKCILREIKLLRHLKGHENLLYLLGMEIVPMGNGRYDVSLVSGLMESDLAKVIRTGQFLSLHHCEFFLYQILRGLKCLHTANIVHRDVTPANCLVNADCDLRICDFGLSRVVPNQHSGRRAGGDGNAGEDVTPLTGYSAPELICGQEDYETAVDIWSVGCIALEILIGQPLFRGRDAKDQLTQIVRFLGKPTASDMVTFRHPLVARFLDRVKYNTPKMTPERLMSLLPKEASRDPAFADLVCRMLSWNPAHRPTAAEALSHELFAELHREEDEPEAPELNEDVAEMLERLAGSPEGGSRKDQKGDSLRGDVTSMLERLTLCSAEESSRGDKEGEETAGTGKGREKRSASSTDGGRKKMFLDEFFKEASLVSELNKTPSYCHPESTAAQSCKGGEGQELGASCSRDESTSGATSREEPSVTK</sequence>
<dbReference type="InterPro" id="IPR050117">
    <property type="entry name" value="MAPK"/>
</dbReference>
<feature type="region of interest" description="Disordered" evidence="6">
    <location>
        <begin position="386"/>
        <end position="449"/>
    </location>
</feature>
<dbReference type="VEuPathDB" id="CryptoDB:Cvel_28489"/>
<dbReference type="AlphaFoldDB" id="A0A0G4HKM3"/>
<feature type="domain" description="Protein kinase" evidence="7">
    <location>
        <begin position="53"/>
        <end position="359"/>
    </location>
</feature>
<keyword evidence="5" id="KW-0067">ATP-binding</keyword>
<evidence type="ECO:0000256" key="6">
    <source>
        <dbReference type="SAM" id="MobiDB-lite"/>
    </source>
</evidence>
<evidence type="ECO:0000256" key="2">
    <source>
        <dbReference type="ARBA" id="ARBA00022679"/>
    </source>
</evidence>
<accession>A0A0G4HKM3</accession>
<proteinExistence type="predicted"/>
<keyword evidence="3" id="KW-0547">Nucleotide-binding</keyword>